<comment type="caution">
    <text evidence="4">The sequence shown here is derived from an EMBL/GenBank/DDBJ whole genome shotgun (WGS) entry which is preliminary data.</text>
</comment>
<keyword evidence="2" id="KW-0812">Transmembrane</keyword>
<name>A0A8J4DRA2_9ACTN</name>
<evidence type="ECO:0000256" key="2">
    <source>
        <dbReference type="SAM" id="Phobius"/>
    </source>
</evidence>
<feature type="transmembrane region" description="Helical" evidence="2">
    <location>
        <begin position="69"/>
        <end position="87"/>
    </location>
</feature>
<dbReference type="RefSeq" id="WP_203900366.1">
    <property type="nucleotide sequence ID" value="NZ_BOPF01000012.1"/>
</dbReference>
<organism evidence="4 5">
    <name type="scientific">Virgisporangium aliadipatigenens</name>
    <dbReference type="NCBI Taxonomy" id="741659"/>
    <lineage>
        <taxon>Bacteria</taxon>
        <taxon>Bacillati</taxon>
        <taxon>Actinomycetota</taxon>
        <taxon>Actinomycetes</taxon>
        <taxon>Micromonosporales</taxon>
        <taxon>Micromonosporaceae</taxon>
        <taxon>Virgisporangium</taxon>
    </lineage>
</organism>
<evidence type="ECO:0000256" key="1">
    <source>
        <dbReference type="SAM" id="MobiDB-lite"/>
    </source>
</evidence>
<keyword evidence="2" id="KW-1133">Transmembrane helix</keyword>
<keyword evidence="2" id="KW-0472">Membrane</keyword>
<gene>
    <name evidence="4" type="ORF">Val02_37420</name>
</gene>
<feature type="chain" id="PRO_5039240829" evidence="3">
    <location>
        <begin position="22"/>
        <end position="143"/>
    </location>
</feature>
<keyword evidence="5" id="KW-1185">Reference proteome</keyword>
<reference evidence="4" key="1">
    <citation type="submission" date="2021-01" db="EMBL/GenBank/DDBJ databases">
        <title>Whole genome shotgun sequence of Virgisporangium aliadipatigenens NBRC 105644.</title>
        <authorList>
            <person name="Komaki H."/>
            <person name="Tamura T."/>
        </authorList>
    </citation>
    <scope>NUCLEOTIDE SEQUENCE</scope>
    <source>
        <strain evidence="4">NBRC 105644</strain>
    </source>
</reference>
<dbReference type="EMBL" id="BOPF01000012">
    <property type="protein sequence ID" value="GIJ46856.1"/>
    <property type="molecule type" value="Genomic_DNA"/>
</dbReference>
<evidence type="ECO:0000256" key="3">
    <source>
        <dbReference type="SAM" id="SignalP"/>
    </source>
</evidence>
<feature type="transmembrane region" description="Helical" evidence="2">
    <location>
        <begin position="93"/>
        <end position="111"/>
    </location>
</feature>
<protein>
    <submittedName>
        <fullName evidence="4">Uncharacterized protein</fullName>
    </submittedName>
</protein>
<dbReference type="AlphaFoldDB" id="A0A8J4DRA2"/>
<feature type="region of interest" description="Disordered" evidence="1">
    <location>
        <begin position="112"/>
        <end position="131"/>
    </location>
</feature>
<evidence type="ECO:0000313" key="5">
    <source>
        <dbReference type="Proteomes" id="UP000619260"/>
    </source>
</evidence>
<sequence>MWFAGLAVAALVAGLAGQAVAMRATQGGLIDDPEWYPVWVAPVRLLVVPAAVGAAALGAIAARLLLGRAVSLGPAVVTAATGLYLAVSTVDGVVPWLAVAAVGIGWSLAGPRPGQRTLAGRRGRRGGPGTTTAAFQRTAAAAI</sequence>
<proteinExistence type="predicted"/>
<keyword evidence="3" id="KW-0732">Signal</keyword>
<feature type="transmembrane region" description="Helical" evidence="2">
    <location>
        <begin position="39"/>
        <end position="62"/>
    </location>
</feature>
<dbReference type="Proteomes" id="UP000619260">
    <property type="component" value="Unassembled WGS sequence"/>
</dbReference>
<accession>A0A8J4DRA2</accession>
<feature type="signal peptide" evidence="3">
    <location>
        <begin position="1"/>
        <end position="21"/>
    </location>
</feature>
<evidence type="ECO:0000313" key="4">
    <source>
        <dbReference type="EMBL" id="GIJ46856.1"/>
    </source>
</evidence>